<evidence type="ECO:0008006" key="4">
    <source>
        <dbReference type="Google" id="ProtNLM"/>
    </source>
</evidence>
<sequence>MTKLTLEIFDDVISVLNKIGNLNDTGVELEVPEGSVLFENILNLKLIHKHAEKYGLTVHFTTRDEIGNVLIDSMEDGISTMSETDTNEGFAMENISVPNSRTHRKIRLPKLALPDLGKRLFKIGGILIIVGLALFFILRSNSSKQTATAKIIVNSQPLARSVTIKVKADTDSDAAQKILMGTIIKTSVEKSKEIDVTGEKQIGEKAEGKATIYNKTTEERDFDDGTILTFDRDEGDLNFLTKDDVTVPAAAPEDPNDPGSPLTPGSIEVEIEAEKIGAEYNIEKNKTLEVKGQKKADFEGKVLEATEGGKSETVKVVAEVDKQKLSEELTKEITEQSTSALKTKVANSQQLVEGSHKVTLISEKFDHDVGDDTEKLSLSKSTEVEGLVYMKSNLDKLLDELLKEFVPEGYELSDKEREVNVEVLGNSSNSVLSSTEADIQVTLKTFVVPAINEEEIKQNLLGKSPEEAQKILGGISNIKTYEFNMSNGFLPFNRKVPKNPEQVEIIVERE</sequence>
<dbReference type="Proteomes" id="UP000265540">
    <property type="component" value="Unassembled WGS sequence"/>
</dbReference>
<organism evidence="2 3">
    <name type="scientific">candidate division WWE3 bacterium</name>
    <dbReference type="NCBI Taxonomy" id="2053526"/>
    <lineage>
        <taxon>Bacteria</taxon>
        <taxon>Katanobacteria</taxon>
    </lineage>
</organism>
<gene>
    <name evidence="2" type="ORF">C4561_03855</name>
</gene>
<reference evidence="2 3" key="1">
    <citation type="journal article" date="2017" name="ISME J.">
        <title>Energy and carbon metabolisms in a deep terrestrial subsurface fluid microbial community.</title>
        <authorList>
            <person name="Momper L."/>
            <person name="Jungbluth S.P."/>
            <person name="Lee M.D."/>
            <person name="Amend J.P."/>
        </authorList>
    </citation>
    <scope>NUCLEOTIDE SEQUENCE [LARGE SCALE GENOMIC DNA]</scope>
    <source>
        <strain evidence="2">SURF_46</strain>
    </source>
</reference>
<name>A0A3A4ZCA1_UNCKA</name>
<accession>A0A3A4ZCA1</accession>
<proteinExistence type="predicted"/>
<evidence type="ECO:0000256" key="1">
    <source>
        <dbReference type="SAM" id="Phobius"/>
    </source>
</evidence>
<evidence type="ECO:0000313" key="2">
    <source>
        <dbReference type="EMBL" id="RJR26883.1"/>
    </source>
</evidence>
<keyword evidence="1" id="KW-0472">Membrane</keyword>
<keyword evidence="1" id="KW-1133">Transmembrane helix</keyword>
<comment type="caution">
    <text evidence="2">The sequence shown here is derived from an EMBL/GenBank/DDBJ whole genome shotgun (WGS) entry which is preliminary data.</text>
</comment>
<keyword evidence="1" id="KW-0812">Transmembrane</keyword>
<feature type="transmembrane region" description="Helical" evidence="1">
    <location>
        <begin position="120"/>
        <end position="138"/>
    </location>
</feature>
<protein>
    <recommendedName>
        <fullName evidence="4">Baseplate protein J-like domain-containing protein</fullName>
    </recommendedName>
</protein>
<evidence type="ECO:0000313" key="3">
    <source>
        <dbReference type="Proteomes" id="UP000265540"/>
    </source>
</evidence>
<dbReference type="AlphaFoldDB" id="A0A3A4ZCA1"/>
<dbReference type="EMBL" id="QZJF01000017">
    <property type="protein sequence ID" value="RJR26883.1"/>
    <property type="molecule type" value="Genomic_DNA"/>
</dbReference>